<evidence type="ECO:0000313" key="3">
    <source>
        <dbReference type="EMBL" id="MBU8542805.1"/>
    </source>
</evidence>
<comment type="caution">
    <text evidence="3">The sequence shown here is derived from an EMBL/GenBank/DDBJ whole genome shotgun (WGS) entry which is preliminary data.</text>
</comment>
<sequence length="61" mass="6281">MLADAPARVGQTPERPDYQVISSGWDSEDGGSKSQRSNLLTALGAAVMLLLALVGIGLLIG</sequence>
<evidence type="ECO:0000256" key="1">
    <source>
        <dbReference type="SAM" id="MobiDB-lite"/>
    </source>
</evidence>
<proteinExistence type="predicted"/>
<name>A0ABS6H2B8_9PROT</name>
<evidence type="ECO:0000256" key="2">
    <source>
        <dbReference type="SAM" id="Phobius"/>
    </source>
</evidence>
<accession>A0ABS6H2B8</accession>
<reference evidence="3 4" key="1">
    <citation type="submission" date="2021-01" db="EMBL/GenBank/DDBJ databases">
        <title>Roseomonas sp. nov, a bacterium isolated from an oil production mixture in Yumen Oilfield.</title>
        <authorList>
            <person name="Wu D."/>
        </authorList>
    </citation>
    <scope>NUCLEOTIDE SEQUENCE [LARGE SCALE GENOMIC DNA]</scope>
    <source>
        <strain evidence="3 4">ROY-5-3</strain>
    </source>
</reference>
<keyword evidence="2" id="KW-1133">Transmembrane helix</keyword>
<keyword evidence="2" id="KW-0472">Membrane</keyword>
<gene>
    <name evidence="3" type="ORF">JJQ90_03775</name>
</gene>
<protein>
    <submittedName>
        <fullName evidence="3">Uncharacterized protein</fullName>
    </submittedName>
</protein>
<dbReference type="EMBL" id="JAERQM010000001">
    <property type="protein sequence ID" value="MBU8542805.1"/>
    <property type="molecule type" value="Genomic_DNA"/>
</dbReference>
<feature type="region of interest" description="Disordered" evidence="1">
    <location>
        <begin position="1"/>
        <end position="34"/>
    </location>
</feature>
<keyword evidence="2" id="KW-0812">Transmembrane</keyword>
<dbReference type="RefSeq" id="WP_216873101.1">
    <property type="nucleotide sequence ID" value="NZ_JAERQM010000001.1"/>
</dbReference>
<organism evidence="3 4">
    <name type="scientific">Falsiroseomonas oleicola</name>
    <dbReference type="NCBI Taxonomy" id="2801474"/>
    <lineage>
        <taxon>Bacteria</taxon>
        <taxon>Pseudomonadati</taxon>
        <taxon>Pseudomonadota</taxon>
        <taxon>Alphaproteobacteria</taxon>
        <taxon>Acetobacterales</taxon>
        <taxon>Roseomonadaceae</taxon>
        <taxon>Falsiroseomonas</taxon>
    </lineage>
</organism>
<keyword evidence="4" id="KW-1185">Reference proteome</keyword>
<feature type="transmembrane region" description="Helical" evidence="2">
    <location>
        <begin position="39"/>
        <end position="60"/>
    </location>
</feature>
<evidence type="ECO:0000313" key="4">
    <source>
        <dbReference type="Proteomes" id="UP000689967"/>
    </source>
</evidence>
<dbReference type="Proteomes" id="UP000689967">
    <property type="component" value="Unassembled WGS sequence"/>
</dbReference>